<gene>
    <name evidence="11" type="ORF">EZV62_013135</name>
</gene>
<evidence type="ECO:0000256" key="3">
    <source>
        <dbReference type="ARBA" id="ARBA00023002"/>
    </source>
</evidence>
<evidence type="ECO:0000256" key="2">
    <source>
        <dbReference type="ARBA" id="ARBA00022737"/>
    </source>
</evidence>
<dbReference type="Proteomes" id="UP000323000">
    <property type="component" value="Chromosome 5"/>
</dbReference>
<dbReference type="GO" id="GO:0047134">
    <property type="term" value="F:protein-disulfide reductase [NAD(P)H] activity"/>
    <property type="evidence" value="ECO:0007669"/>
    <property type="project" value="UniProtKB-EC"/>
</dbReference>
<comment type="catalytic activity">
    <reaction evidence="7">
        <text>[protein]-dithiol + NADP(+) = [protein]-disulfide + NADPH + H(+)</text>
        <dbReference type="Rhea" id="RHEA:18753"/>
        <dbReference type="Rhea" id="RHEA-COMP:10593"/>
        <dbReference type="Rhea" id="RHEA-COMP:10594"/>
        <dbReference type="ChEBI" id="CHEBI:15378"/>
        <dbReference type="ChEBI" id="CHEBI:29950"/>
        <dbReference type="ChEBI" id="CHEBI:50058"/>
        <dbReference type="ChEBI" id="CHEBI:57783"/>
        <dbReference type="ChEBI" id="CHEBI:58349"/>
        <dbReference type="EC" id="1.8.1.8"/>
    </reaction>
</comment>
<name>A0A5C7I069_9ROSI</name>
<evidence type="ECO:0000256" key="7">
    <source>
        <dbReference type="ARBA" id="ARBA00047804"/>
    </source>
</evidence>
<dbReference type="Pfam" id="PF13905">
    <property type="entry name" value="Thioredoxin_8"/>
    <property type="match status" value="3"/>
</dbReference>
<evidence type="ECO:0000256" key="9">
    <source>
        <dbReference type="SAM" id="Phobius"/>
    </source>
</evidence>
<organism evidence="11 12">
    <name type="scientific">Acer yangbiense</name>
    <dbReference type="NCBI Taxonomy" id="1000413"/>
    <lineage>
        <taxon>Eukaryota</taxon>
        <taxon>Viridiplantae</taxon>
        <taxon>Streptophyta</taxon>
        <taxon>Embryophyta</taxon>
        <taxon>Tracheophyta</taxon>
        <taxon>Spermatophyta</taxon>
        <taxon>Magnoliopsida</taxon>
        <taxon>eudicotyledons</taxon>
        <taxon>Gunneridae</taxon>
        <taxon>Pentapetalae</taxon>
        <taxon>rosids</taxon>
        <taxon>malvids</taxon>
        <taxon>Sapindales</taxon>
        <taxon>Sapindaceae</taxon>
        <taxon>Hippocastanoideae</taxon>
        <taxon>Acereae</taxon>
        <taxon>Acer</taxon>
    </lineage>
</organism>
<dbReference type="EMBL" id="VAHF01000005">
    <property type="protein sequence ID" value="TXG61772.1"/>
    <property type="molecule type" value="Genomic_DNA"/>
</dbReference>
<feature type="compositionally biased region" description="Basic and acidic residues" evidence="8">
    <location>
        <begin position="513"/>
        <end position="535"/>
    </location>
</feature>
<dbReference type="PROSITE" id="PS51352">
    <property type="entry name" value="THIOREDOXIN_2"/>
    <property type="match status" value="2"/>
</dbReference>
<dbReference type="OrthoDB" id="409136at2759"/>
<dbReference type="Gene3D" id="3.40.30.10">
    <property type="entry name" value="Glutaredoxin"/>
    <property type="match status" value="3"/>
</dbReference>
<evidence type="ECO:0000256" key="6">
    <source>
        <dbReference type="ARBA" id="ARBA00047388"/>
    </source>
</evidence>
<sequence length="554" mass="62857">MAHDSTGLISVLETNGADVLLRSNGNQVCLLACLFVCFHFPCIFLLIINQLFALQVTSSELEGKIVGLYFAASSSEICQAFTPQLIDIYNELISLKNDFEIILISLDNDEESFYKHISSMPWLAIPHSNQSARDRFKSSYAIEDVPQLVLLNAKGDFLRSDGVLLVFQFGATGYPFTPERIKQLEEEEESQKKNQTLKSVLATPPDRDFLISSDGKEVPISELEGKMVGLYMSLGSFRSCQNFTPKLVDFYKCLKEKGESFEIVYVSFEDDKESFEKDFTNMPWLAIPFGDKALHKLPQYFMLNSLPTLVILGPDGKTLNLNVREYIGEFGIQAYPFSTEKIAELEELREARRESLTLESLLVSDELDFVIGKDDLKVAVSELVGKTLLFYFSRLTCPPCREFTPKLVKAYHEIKAMHPDFEVIFVSLDNEEGSFDQYYAEMPWLALPYNDKRETLIKHTFEINGIPHLTAIGPDGKIICNEAKELVMFFGSDAYPFDEDRKKEMDSRLKEISKEKELPEKVMEKENVDNGKSDAEGQADNEGWICDGNVCYKA</sequence>
<evidence type="ECO:0000313" key="11">
    <source>
        <dbReference type="EMBL" id="TXG61772.1"/>
    </source>
</evidence>
<protein>
    <recommendedName>
        <fullName evidence="1">protein-disulfide reductase</fullName>
        <ecNumber evidence="1">1.8.1.8</ecNumber>
    </recommendedName>
</protein>
<keyword evidence="9" id="KW-1133">Transmembrane helix</keyword>
<feature type="domain" description="Thioredoxin" evidence="10">
    <location>
        <begin position="198"/>
        <end position="347"/>
    </location>
</feature>
<comment type="caution">
    <text evidence="11">The sequence shown here is derived from an EMBL/GenBank/DDBJ whole genome shotgun (WGS) entry which is preliminary data.</text>
</comment>
<feature type="domain" description="Thioredoxin" evidence="10">
    <location>
        <begin position="356"/>
        <end position="510"/>
    </location>
</feature>
<reference evidence="12" key="1">
    <citation type="journal article" date="2019" name="Gigascience">
        <title>De novo genome assembly of the endangered Acer yangbiense, a plant species with extremely small populations endemic to Yunnan Province, China.</title>
        <authorList>
            <person name="Yang J."/>
            <person name="Wariss H.M."/>
            <person name="Tao L."/>
            <person name="Zhang R."/>
            <person name="Yun Q."/>
            <person name="Hollingsworth P."/>
            <person name="Dao Z."/>
            <person name="Luo G."/>
            <person name="Guo H."/>
            <person name="Ma Y."/>
            <person name="Sun W."/>
        </authorList>
    </citation>
    <scope>NUCLEOTIDE SEQUENCE [LARGE SCALE GENOMIC DNA]</scope>
    <source>
        <strain evidence="12">cv. Malutang</strain>
    </source>
</reference>
<keyword evidence="4" id="KW-0520">NAD</keyword>
<proteinExistence type="inferred from homology"/>
<feature type="transmembrane region" description="Helical" evidence="9">
    <location>
        <begin position="28"/>
        <end position="48"/>
    </location>
</feature>
<dbReference type="AlphaFoldDB" id="A0A5C7I069"/>
<dbReference type="EC" id="1.8.1.8" evidence="1"/>
<keyword evidence="12" id="KW-1185">Reference proteome</keyword>
<keyword evidence="3" id="KW-0560">Oxidoreductase</keyword>
<keyword evidence="9" id="KW-0472">Membrane</keyword>
<comment type="catalytic activity">
    <reaction evidence="6">
        <text>[protein]-dithiol + NAD(+) = [protein]-disulfide + NADH + H(+)</text>
        <dbReference type="Rhea" id="RHEA:18749"/>
        <dbReference type="Rhea" id="RHEA-COMP:10593"/>
        <dbReference type="Rhea" id="RHEA-COMP:10594"/>
        <dbReference type="ChEBI" id="CHEBI:15378"/>
        <dbReference type="ChEBI" id="CHEBI:29950"/>
        <dbReference type="ChEBI" id="CHEBI:50058"/>
        <dbReference type="ChEBI" id="CHEBI:57540"/>
        <dbReference type="ChEBI" id="CHEBI:57945"/>
        <dbReference type="EC" id="1.8.1.8"/>
    </reaction>
</comment>
<evidence type="ECO:0000256" key="8">
    <source>
        <dbReference type="SAM" id="MobiDB-lite"/>
    </source>
</evidence>
<evidence type="ECO:0000256" key="5">
    <source>
        <dbReference type="ARBA" id="ARBA00025782"/>
    </source>
</evidence>
<keyword evidence="2" id="KW-0677">Repeat</keyword>
<keyword evidence="9" id="KW-0812">Transmembrane</keyword>
<dbReference type="InterPro" id="IPR052259">
    <property type="entry name" value="Nucleoredoxin-like"/>
</dbReference>
<evidence type="ECO:0000259" key="10">
    <source>
        <dbReference type="PROSITE" id="PS51352"/>
    </source>
</evidence>
<evidence type="ECO:0000256" key="4">
    <source>
        <dbReference type="ARBA" id="ARBA00023027"/>
    </source>
</evidence>
<dbReference type="PANTHER" id="PTHR13871:SF96">
    <property type="entry name" value="THIOREDOXIN DOMAIN-CONTAINING PROTEIN"/>
    <property type="match status" value="1"/>
</dbReference>
<dbReference type="InterPro" id="IPR036249">
    <property type="entry name" value="Thioredoxin-like_sf"/>
</dbReference>
<evidence type="ECO:0000313" key="12">
    <source>
        <dbReference type="Proteomes" id="UP000323000"/>
    </source>
</evidence>
<accession>A0A5C7I069</accession>
<dbReference type="InterPro" id="IPR013766">
    <property type="entry name" value="Thioredoxin_domain"/>
</dbReference>
<dbReference type="PANTHER" id="PTHR13871">
    <property type="entry name" value="THIOREDOXIN"/>
    <property type="match status" value="1"/>
</dbReference>
<evidence type="ECO:0000256" key="1">
    <source>
        <dbReference type="ARBA" id="ARBA00012612"/>
    </source>
</evidence>
<dbReference type="InterPro" id="IPR012336">
    <property type="entry name" value="Thioredoxin-like_fold"/>
</dbReference>
<dbReference type="SUPFAM" id="SSF52833">
    <property type="entry name" value="Thioredoxin-like"/>
    <property type="match status" value="3"/>
</dbReference>
<feature type="region of interest" description="Disordered" evidence="8">
    <location>
        <begin position="513"/>
        <end position="539"/>
    </location>
</feature>
<comment type="similarity">
    <text evidence="5">Belongs to the nucleoredoxin family.</text>
</comment>